<evidence type="ECO:0000259" key="4">
    <source>
        <dbReference type="SMART" id="SM00903"/>
    </source>
</evidence>
<dbReference type="PANTHER" id="PTHR43567">
    <property type="entry name" value="FLAVOREDOXIN-RELATED-RELATED"/>
    <property type="match status" value="1"/>
</dbReference>
<dbReference type="Gene3D" id="2.30.110.10">
    <property type="entry name" value="Electron Transport, Fmn-binding Protein, Chain A"/>
    <property type="match status" value="1"/>
</dbReference>
<dbReference type="InterPro" id="IPR052174">
    <property type="entry name" value="Flavoredoxin"/>
</dbReference>
<dbReference type="Pfam" id="PF01613">
    <property type="entry name" value="Flavin_Reduct"/>
    <property type="match status" value="1"/>
</dbReference>
<dbReference type="GO" id="GO:0016646">
    <property type="term" value="F:oxidoreductase activity, acting on the CH-NH group of donors, NAD or NADP as acceptor"/>
    <property type="evidence" value="ECO:0007669"/>
    <property type="project" value="UniProtKB-ARBA"/>
</dbReference>
<evidence type="ECO:0000313" key="6">
    <source>
        <dbReference type="Proteomes" id="UP000194139"/>
    </source>
</evidence>
<dbReference type="EMBL" id="CP021109">
    <property type="protein sequence ID" value="ARP85376.1"/>
    <property type="molecule type" value="Genomic_DNA"/>
</dbReference>
<keyword evidence="6" id="KW-1185">Reference proteome</keyword>
<dbReference type="InterPro" id="IPR012349">
    <property type="entry name" value="Split_barrel_FMN-bd"/>
</dbReference>
<dbReference type="GO" id="GO:0010181">
    <property type="term" value="F:FMN binding"/>
    <property type="evidence" value="ECO:0007669"/>
    <property type="project" value="InterPro"/>
</dbReference>
<sequence>MPSRFIPVPLEHASRLLNHGPTVLVTSRHGDRRNIMAAAWSMPVEFTPPRIAVVIDKRTYTRELVEASGSFAICIPGAGFVDRTYAVGSVSGADGDKFARFGIEPLHGPALGLPVLEDGMAAWLECRRIPETHTEDAYDTCFAEVVSAAADPAVFVSGHWEFREDNRALHTLHHLGAGNFAVAGVTIKATPLAGS</sequence>
<evidence type="ECO:0000313" key="5">
    <source>
        <dbReference type="EMBL" id="ARP85376.1"/>
    </source>
</evidence>
<comment type="cofactor">
    <cofactor evidence="1">
        <name>FMN</name>
        <dbReference type="ChEBI" id="CHEBI:58210"/>
    </cofactor>
</comment>
<dbReference type="PANTHER" id="PTHR43567:SF1">
    <property type="entry name" value="FLAVOREDOXIN"/>
    <property type="match status" value="1"/>
</dbReference>
<dbReference type="SMART" id="SM00903">
    <property type="entry name" value="Flavin_Reduct"/>
    <property type="match status" value="1"/>
</dbReference>
<dbReference type="AlphaFoldDB" id="A0A1W6YWC9"/>
<gene>
    <name evidence="5" type="ORF">CAL13_03445</name>
</gene>
<dbReference type="RefSeq" id="WP_086071525.1">
    <property type="nucleotide sequence ID" value="NZ_CP021109.1"/>
</dbReference>
<dbReference type="SUPFAM" id="SSF50475">
    <property type="entry name" value="FMN-binding split barrel"/>
    <property type="match status" value="1"/>
</dbReference>
<feature type="domain" description="Flavin reductase like" evidence="4">
    <location>
        <begin position="15"/>
        <end position="162"/>
    </location>
</feature>
<name>A0A1W6YWC9_9BORD</name>
<dbReference type="InterPro" id="IPR002563">
    <property type="entry name" value="Flavin_Rdtase-like_dom"/>
</dbReference>
<accession>A0A1W6YWC9</accession>
<organism evidence="5 6">
    <name type="scientific">Bordetella genomosp. 9</name>
    <dbReference type="NCBI Taxonomy" id="1416803"/>
    <lineage>
        <taxon>Bacteria</taxon>
        <taxon>Pseudomonadati</taxon>
        <taxon>Pseudomonadota</taxon>
        <taxon>Betaproteobacteria</taxon>
        <taxon>Burkholderiales</taxon>
        <taxon>Alcaligenaceae</taxon>
        <taxon>Bordetella</taxon>
    </lineage>
</organism>
<evidence type="ECO:0000256" key="2">
    <source>
        <dbReference type="ARBA" id="ARBA00022630"/>
    </source>
</evidence>
<reference evidence="5 6" key="1">
    <citation type="submission" date="2017-05" db="EMBL/GenBank/DDBJ databases">
        <title>Complete and WGS of Bordetella genogroups.</title>
        <authorList>
            <person name="Spilker T."/>
            <person name="LiPuma J."/>
        </authorList>
    </citation>
    <scope>NUCLEOTIDE SEQUENCE [LARGE SCALE GENOMIC DNA]</scope>
    <source>
        <strain evidence="5 6">AU17164</strain>
    </source>
</reference>
<keyword evidence="2" id="KW-0285">Flavoprotein</keyword>
<protein>
    <recommendedName>
        <fullName evidence="4">Flavin reductase like domain-containing protein</fullName>
    </recommendedName>
</protein>
<evidence type="ECO:0000256" key="3">
    <source>
        <dbReference type="ARBA" id="ARBA00038054"/>
    </source>
</evidence>
<dbReference type="Proteomes" id="UP000194139">
    <property type="component" value="Chromosome"/>
</dbReference>
<comment type="similarity">
    <text evidence="3">Belongs to the flavoredoxin family.</text>
</comment>
<proteinExistence type="inferred from homology"/>
<evidence type="ECO:0000256" key="1">
    <source>
        <dbReference type="ARBA" id="ARBA00001917"/>
    </source>
</evidence>